<sequence length="106" mass="11812">MRTICAARAPSSPCARTRTPARPTQPRILAQRPWIVPIPDIQGGRYSEQAETHNQPLTRQPRKKSGRRALDPFGRVGQPGRHDLADLITPTAAVTHTSTEQTDRRN</sequence>
<feature type="region of interest" description="Disordered" evidence="1">
    <location>
        <begin position="1"/>
        <end position="106"/>
    </location>
</feature>
<evidence type="ECO:0000313" key="2">
    <source>
        <dbReference type="EMBL" id="GAA4260308.1"/>
    </source>
</evidence>
<keyword evidence="3" id="KW-1185">Reference proteome</keyword>
<gene>
    <name evidence="2" type="ORF">GCM10022255_088430</name>
</gene>
<proteinExistence type="predicted"/>
<evidence type="ECO:0000313" key="3">
    <source>
        <dbReference type="Proteomes" id="UP001500620"/>
    </source>
</evidence>
<organism evidence="2 3">
    <name type="scientific">Dactylosporangium darangshiense</name>
    <dbReference type="NCBI Taxonomy" id="579108"/>
    <lineage>
        <taxon>Bacteria</taxon>
        <taxon>Bacillati</taxon>
        <taxon>Actinomycetota</taxon>
        <taxon>Actinomycetes</taxon>
        <taxon>Micromonosporales</taxon>
        <taxon>Micromonosporaceae</taxon>
        <taxon>Dactylosporangium</taxon>
    </lineage>
</organism>
<feature type="compositionally biased region" description="Low complexity" evidence="1">
    <location>
        <begin position="13"/>
        <end position="27"/>
    </location>
</feature>
<evidence type="ECO:0000256" key="1">
    <source>
        <dbReference type="SAM" id="MobiDB-lite"/>
    </source>
</evidence>
<reference evidence="3" key="1">
    <citation type="journal article" date="2019" name="Int. J. Syst. Evol. Microbiol.">
        <title>The Global Catalogue of Microorganisms (GCM) 10K type strain sequencing project: providing services to taxonomists for standard genome sequencing and annotation.</title>
        <authorList>
            <consortium name="The Broad Institute Genomics Platform"/>
            <consortium name="The Broad Institute Genome Sequencing Center for Infectious Disease"/>
            <person name="Wu L."/>
            <person name="Ma J."/>
        </authorList>
    </citation>
    <scope>NUCLEOTIDE SEQUENCE [LARGE SCALE GENOMIC DNA]</scope>
    <source>
        <strain evidence="3">JCM 17441</strain>
    </source>
</reference>
<dbReference type="EMBL" id="BAABAT010000040">
    <property type="protein sequence ID" value="GAA4260308.1"/>
    <property type="molecule type" value="Genomic_DNA"/>
</dbReference>
<name>A0ABP8DNF2_9ACTN</name>
<dbReference type="Proteomes" id="UP001500620">
    <property type="component" value="Unassembled WGS sequence"/>
</dbReference>
<accession>A0ABP8DNF2</accession>
<protein>
    <submittedName>
        <fullName evidence="2">Uncharacterized protein</fullName>
    </submittedName>
</protein>
<comment type="caution">
    <text evidence="2">The sequence shown here is derived from an EMBL/GenBank/DDBJ whole genome shotgun (WGS) entry which is preliminary data.</text>
</comment>